<dbReference type="Gene3D" id="3.60.110.10">
    <property type="entry name" value="Carbon-nitrogen hydrolase"/>
    <property type="match status" value="1"/>
</dbReference>
<dbReference type="PROSITE" id="PS50263">
    <property type="entry name" value="CN_HYDROLASE"/>
    <property type="match status" value="1"/>
</dbReference>
<evidence type="ECO:0000256" key="5">
    <source>
        <dbReference type="PROSITE-ProRule" id="PRU00546"/>
    </source>
</evidence>
<dbReference type="CDD" id="cd10719">
    <property type="entry name" value="DnaJ_zf"/>
    <property type="match status" value="1"/>
</dbReference>
<dbReference type="CDD" id="cd10747">
    <property type="entry name" value="DnaJ_C"/>
    <property type="match status" value="1"/>
</dbReference>
<dbReference type="GO" id="GO:0030544">
    <property type="term" value="F:Hsp70 protein binding"/>
    <property type="evidence" value="ECO:0007669"/>
    <property type="project" value="InterPro"/>
</dbReference>
<dbReference type="CDD" id="cd06257">
    <property type="entry name" value="DnaJ"/>
    <property type="match status" value="1"/>
</dbReference>
<gene>
    <name evidence="10" type="ORF">RDB_LOCUS70500</name>
</gene>
<comment type="caution">
    <text evidence="10">The sequence shown here is derived from an EMBL/GenBank/DDBJ whole genome shotgun (WGS) entry which is preliminary data.</text>
</comment>
<dbReference type="CDD" id="cd07572">
    <property type="entry name" value="nit"/>
    <property type="match status" value="1"/>
</dbReference>
<dbReference type="Pfam" id="PF00684">
    <property type="entry name" value="DnaJ_CXXCXGXG"/>
    <property type="match status" value="1"/>
</dbReference>
<dbReference type="InterPro" id="IPR008971">
    <property type="entry name" value="HSP40/DnaJ_pept-bd"/>
</dbReference>
<dbReference type="SUPFAM" id="SSF56317">
    <property type="entry name" value="Carbon-nitrogen hydrolase"/>
    <property type="match status" value="1"/>
</dbReference>
<evidence type="ECO:0000313" key="10">
    <source>
        <dbReference type="EMBL" id="CAE6441883.1"/>
    </source>
</evidence>
<reference evidence="10" key="1">
    <citation type="submission" date="2021-01" db="EMBL/GenBank/DDBJ databases">
        <authorList>
            <person name="Kaushik A."/>
        </authorList>
    </citation>
    <scope>NUCLEOTIDE SEQUENCE</scope>
    <source>
        <strain evidence="10">AG1-1B</strain>
    </source>
</reference>
<dbReference type="InterPro" id="IPR001623">
    <property type="entry name" value="DnaJ_domain"/>
</dbReference>
<dbReference type="InterPro" id="IPR045254">
    <property type="entry name" value="Nit1/2_C-N_Hydrolase"/>
</dbReference>
<dbReference type="Gene3D" id="2.10.230.10">
    <property type="entry name" value="Heat shock protein DnaJ, cysteine-rich domain"/>
    <property type="match status" value="1"/>
</dbReference>
<dbReference type="SUPFAM" id="SSF46565">
    <property type="entry name" value="Chaperone J-domain"/>
    <property type="match status" value="1"/>
</dbReference>
<dbReference type="InterPro" id="IPR001305">
    <property type="entry name" value="HSP_DnaJ_Cys-rich_dom"/>
</dbReference>
<dbReference type="Pfam" id="PF01556">
    <property type="entry name" value="DnaJ_C"/>
    <property type="match status" value="1"/>
</dbReference>
<evidence type="ECO:0000313" key="11">
    <source>
        <dbReference type="Proteomes" id="UP000663826"/>
    </source>
</evidence>
<dbReference type="AlphaFoldDB" id="A0A8H3AW27"/>
<evidence type="ECO:0000259" key="7">
    <source>
        <dbReference type="PROSITE" id="PS50076"/>
    </source>
</evidence>
<dbReference type="PROSITE" id="PS50076">
    <property type="entry name" value="DNAJ_2"/>
    <property type="match status" value="1"/>
</dbReference>
<dbReference type="FunFam" id="2.60.260.20:FF:000003">
    <property type="entry name" value="DnaJ subfamily A member 2"/>
    <property type="match status" value="1"/>
</dbReference>
<dbReference type="SUPFAM" id="SSF57938">
    <property type="entry name" value="DnaJ/Hsp40 cysteine-rich domain"/>
    <property type="match status" value="1"/>
</dbReference>
<dbReference type="InterPro" id="IPR044713">
    <property type="entry name" value="DNJA1/2-like"/>
</dbReference>
<feature type="zinc finger region" description="CR-type" evidence="5">
    <location>
        <begin position="401"/>
        <end position="484"/>
    </location>
</feature>
<dbReference type="FunFam" id="2.10.230.10:FF:000001">
    <property type="entry name" value="DnaJ subfamily A member 2"/>
    <property type="match status" value="1"/>
</dbReference>
<dbReference type="InterPro" id="IPR018253">
    <property type="entry name" value="DnaJ_domain_CS"/>
</dbReference>
<dbReference type="GO" id="GO:0051082">
    <property type="term" value="F:unfolded protein binding"/>
    <property type="evidence" value="ECO:0007669"/>
    <property type="project" value="InterPro"/>
</dbReference>
<keyword evidence="4 5" id="KW-0862">Zinc</keyword>
<dbReference type="PROSITE" id="PS01227">
    <property type="entry name" value="UPF0012"/>
    <property type="match status" value="1"/>
</dbReference>
<evidence type="ECO:0000259" key="9">
    <source>
        <dbReference type="PROSITE" id="PS51188"/>
    </source>
</evidence>
<dbReference type="GO" id="GO:0006457">
    <property type="term" value="P:protein folding"/>
    <property type="evidence" value="ECO:0007669"/>
    <property type="project" value="InterPro"/>
</dbReference>
<feature type="domain" description="J" evidence="7">
    <location>
        <begin position="281"/>
        <end position="342"/>
    </location>
</feature>
<dbReference type="SMART" id="SM00271">
    <property type="entry name" value="DnaJ"/>
    <property type="match status" value="1"/>
</dbReference>
<sequence length="675" mass="73651">MSDSAFEAKPFRLSLVQLGGTGDDKVANLAHAKEMVSKAAQPVDGKKTDLIMLPECFNSPYGHMHFPNYAETIGYKHGEAYDVSASKSESVKALSAMAKETGTWLLGGSIPERDESDGKLYNTATVYNPQGELIAIHRKVHLFDIDIPGGITFKESETLTGGTKLTSFQTEFGKIGLAICYDVRFPEMAMVAARKGCVAMLYPGAFNLTTGPLHWELLQRARAVDNQIYVAMCSPARDMSAGYHAWGHSMVVDPMGKVIATTEHEEAIIHADIEFNNSISKFYDLLDVSPDCSDADLKKAFRKKALRLHPDKGGDPDLFKEVSHAYEVLADGQKRAAYDRFGEAGLQDSGMPSDHQDLFSQLFGGGGGFFGGGGGSRNQGPRKGKDLHHRVAASLEDLYKGKVTKLALTRHVICSKCSGKGGKEGAVRKCGGCQGRGVKVMLRQMGPMLQQIQQPCGECDGTGEVINQKDRCKTCNGKKVVSERKFLEVHIDKGMKGGQPITFAGESDQAPGVEPGDVIIIVDEKPHERFKREGNDLYAEVELDLLTALGGGSFSILHLDDRALNVPIHPGEVIKPGSMKVIPGQGMPSHRHHEPGSLFVKLNIKFPDFIDPTVIPHLEAALPARDPPNTYPKEVHVEEVDMADLDARQQEQAQRSQDAMDEDDEEQPRVQCANQ</sequence>
<evidence type="ECO:0000259" key="8">
    <source>
        <dbReference type="PROSITE" id="PS50263"/>
    </source>
</evidence>
<dbReference type="PRINTS" id="PR00625">
    <property type="entry name" value="JDOMAIN"/>
</dbReference>
<dbReference type="FunFam" id="2.60.260.20:FF:000068">
    <property type="entry name" value="Chaperone protein dnaJ 3"/>
    <property type="match status" value="1"/>
</dbReference>
<dbReference type="InterPro" id="IPR001110">
    <property type="entry name" value="UPF0012_CS"/>
</dbReference>
<keyword evidence="3 5" id="KW-0863">Zinc-finger</keyword>
<feature type="domain" description="CR-type" evidence="9">
    <location>
        <begin position="401"/>
        <end position="484"/>
    </location>
</feature>
<evidence type="ECO:0000256" key="6">
    <source>
        <dbReference type="SAM" id="MobiDB-lite"/>
    </source>
</evidence>
<dbReference type="Gene3D" id="1.10.287.110">
    <property type="entry name" value="DnaJ domain"/>
    <property type="match status" value="1"/>
</dbReference>
<dbReference type="Proteomes" id="UP000663826">
    <property type="component" value="Unassembled WGS sequence"/>
</dbReference>
<keyword evidence="2" id="KW-0677">Repeat</keyword>
<evidence type="ECO:0000256" key="3">
    <source>
        <dbReference type="ARBA" id="ARBA00022771"/>
    </source>
</evidence>
<evidence type="ECO:0000256" key="4">
    <source>
        <dbReference type="ARBA" id="ARBA00022833"/>
    </source>
</evidence>
<dbReference type="Gene3D" id="2.60.260.20">
    <property type="entry name" value="Urease metallochaperone UreE, N-terminal domain"/>
    <property type="match status" value="2"/>
</dbReference>
<dbReference type="Pfam" id="PF00795">
    <property type="entry name" value="CN_hydrolase"/>
    <property type="match status" value="1"/>
</dbReference>
<organism evidence="10 11">
    <name type="scientific">Rhizoctonia solani</name>
    <dbReference type="NCBI Taxonomy" id="456999"/>
    <lineage>
        <taxon>Eukaryota</taxon>
        <taxon>Fungi</taxon>
        <taxon>Dikarya</taxon>
        <taxon>Basidiomycota</taxon>
        <taxon>Agaricomycotina</taxon>
        <taxon>Agaricomycetes</taxon>
        <taxon>Cantharellales</taxon>
        <taxon>Ceratobasidiaceae</taxon>
        <taxon>Rhizoctonia</taxon>
    </lineage>
</organism>
<dbReference type="InterPro" id="IPR002939">
    <property type="entry name" value="DnaJ_C"/>
</dbReference>
<evidence type="ECO:0000256" key="1">
    <source>
        <dbReference type="ARBA" id="ARBA00022723"/>
    </source>
</evidence>
<dbReference type="InterPro" id="IPR036526">
    <property type="entry name" value="C-N_Hydrolase_sf"/>
</dbReference>
<dbReference type="SUPFAM" id="SSF49493">
    <property type="entry name" value="HSP40/DnaJ peptide-binding domain"/>
    <property type="match status" value="2"/>
</dbReference>
<dbReference type="InterPro" id="IPR003010">
    <property type="entry name" value="C-N_Hydrolase"/>
</dbReference>
<dbReference type="GO" id="GO:0016811">
    <property type="term" value="F:hydrolase activity, acting on carbon-nitrogen (but not peptide) bonds, in linear amides"/>
    <property type="evidence" value="ECO:0007669"/>
    <property type="project" value="InterPro"/>
</dbReference>
<accession>A0A8H3AW27</accession>
<dbReference type="Pfam" id="PF00226">
    <property type="entry name" value="DnaJ"/>
    <property type="match status" value="1"/>
</dbReference>
<dbReference type="InterPro" id="IPR036869">
    <property type="entry name" value="J_dom_sf"/>
</dbReference>
<dbReference type="EMBL" id="CAJMWQ010001231">
    <property type="protein sequence ID" value="CAE6441883.1"/>
    <property type="molecule type" value="Genomic_DNA"/>
</dbReference>
<feature type="domain" description="CN hydrolase" evidence="8">
    <location>
        <begin position="11"/>
        <end position="275"/>
    </location>
</feature>
<feature type="region of interest" description="Disordered" evidence="6">
    <location>
        <begin position="642"/>
        <end position="675"/>
    </location>
</feature>
<proteinExistence type="predicted"/>
<dbReference type="InterPro" id="IPR036410">
    <property type="entry name" value="HSP_DnaJ_Cys-rich_dom_sf"/>
</dbReference>
<dbReference type="PROSITE" id="PS51188">
    <property type="entry name" value="ZF_CR"/>
    <property type="match status" value="1"/>
</dbReference>
<dbReference type="GO" id="GO:0008270">
    <property type="term" value="F:zinc ion binding"/>
    <property type="evidence" value="ECO:0007669"/>
    <property type="project" value="UniProtKB-KW"/>
</dbReference>
<evidence type="ECO:0000256" key="2">
    <source>
        <dbReference type="ARBA" id="ARBA00022737"/>
    </source>
</evidence>
<dbReference type="PROSITE" id="PS00636">
    <property type="entry name" value="DNAJ_1"/>
    <property type="match status" value="1"/>
</dbReference>
<keyword evidence="1 5" id="KW-0479">Metal-binding</keyword>
<protein>
    <submittedName>
        <fullName evidence="10">Uncharacterized protein</fullName>
    </submittedName>
</protein>
<name>A0A8H3AW27_9AGAM</name>
<dbReference type="PANTHER" id="PTHR43888">
    <property type="entry name" value="DNAJ-LIKE-2, ISOFORM A-RELATED"/>
    <property type="match status" value="1"/>
</dbReference>